<dbReference type="SUPFAM" id="SSF53098">
    <property type="entry name" value="Ribonuclease H-like"/>
    <property type="match status" value="1"/>
</dbReference>
<comment type="caution">
    <text evidence="1">The sequence shown here is derived from an EMBL/GenBank/DDBJ whole genome shotgun (WGS) entry which is preliminary data.</text>
</comment>
<dbReference type="Proteomes" id="UP001153954">
    <property type="component" value="Unassembled WGS sequence"/>
</dbReference>
<dbReference type="EMBL" id="CAKOGL010000007">
    <property type="protein sequence ID" value="CAH2088717.1"/>
    <property type="molecule type" value="Genomic_DNA"/>
</dbReference>
<protein>
    <submittedName>
        <fullName evidence="1">Uncharacterized protein</fullName>
    </submittedName>
</protein>
<evidence type="ECO:0000313" key="1">
    <source>
        <dbReference type="EMBL" id="CAH2088717.1"/>
    </source>
</evidence>
<evidence type="ECO:0000313" key="2">
    <source>
        <dbReference type="Proteomes" id="UP001153954"/>
    </source>
</evidence>
<reference evidence="1" key="1">
    <citation type="submission" date="2022-03" db="EMBL/GenBank/DDBJ databases">
        <authorList>
            <person name="Tunstrom K."/>
        </authorList>
    </citation>
    <scope>NUCLEOTIDE SEQUENCE</scope>
</reference>
<accession>A0AAU9TT83</accession>
<dbReference type="InterPro" id="IPR012337">
    <property type="entry name" value="RNaseH-like_sf"/>
</dbReference>
<organism evidence="1 2">
    <name type="scientific">Euphydryas editha</name>
    <name type="common">Edith's checkerspot</name>
    <dbReference type="NCBI Taxonomy" id="104508"/>
    <lineage>
        <taxon>Eukaryota</taxon>
        <taxon>Metazoa</taxon>
        <taxon>Ecdysozoa</taxon>
        <taxon>Arthropoda</taxon>
        <taxon>Hexapoda</taxon>
        <taxon>Insecta</taxon>
        <taxon>Pterygota</taxon>
        <taxon>Neoptera</taxon>
        <taxon>Endopterygota</taxon>
        <taxon>Lepidoptera</taxon>
        <taxon>Glossata</taxon>
        <taxon>Ditrysia</taxon>
        <taxon>Papilionoidea</taxon>
        <taxon>Nymphalidae</taxon>
        <taxon>Nymphalinae</taxon>
        <taxon>Euphydryas</taxon>
    </lineage>
</organism>
<sequence length="171" mass="20042">MDNSWEKLDDCLKALTPCRVLSKVLQKEQLTFGDFYLSWMNCVLEIDKLNTAFAFFLTRCMKERETALMNNDCFISAIYLVPRVNSILTNEQLEKARDHLVQTYQRAVRLISTNNVNSTAPEESEVPDEELSSSRSTITELDAFLRAQFRRRQQNMLNFNSEHNFKRILNF</sequence>
<gene>
    <name evidence="1" type="ORF">EEDITHA_LOCUS4855</name>
</gene>
<dbReference type="AlphaFoldDB" id="A0AAU9TT83"/>
<proteinExistence type="predicted"/>
<keyword evidence="2" id="KW-1185">Reference proteome</keyword>
<name>A0AAU9TT83_EUPED</name>